<feature type="compositionally biased region" description="Acidic residues" evidence="1">
    <location>
        <begin position="219"/>
        <end position="229"/>
    </location>
</feature>
<evidence type="ECO:0000313" key="2">
    <source>
        <dbReference type="EMBL" id="KTD53617.1"/>
    </source>
</evidence>
<dbReference type="Proteomes" id="UP000054703">
    <property type="component" value="Unassembled WGS sequence"/>
</dbReference>
<name>A0A0W0Y9H4_9GAMM</name>
<evidence type="ECO:0000256" key="1">
    <source>
        <dbReference type="SAM" id="MobiDB-lite"/>
    </source>
</evidence>
<protein>
    <submittedName>
        <fullName evidence="2">Uncharacterized protein</fullName>
    </submittedName>
</protein>
<accession>A0A0W0Y9H4</accession>
<dbReference type="OrthoDB" id="5648239at2"/>
<feature type="region of interest" description="Disordered" evidence="1">
    <location>
        <begin position="209"/>
        <end position="233"/>
    </location>
</feature>
<dbReference type="EMBL" id="LNYU01000091">
    <property type="protein sequence ID" value="KTD53617.1"/>
    <property type="molecule type" value="Genomic_DNA"/>
</dbReference>
<dbReference type="PATRIC" id="fig|45074.5.peg.4323"/>
<organism evidence="2 3">
    <name type="scientific">Legionella santicrucis</name>
    <dbReference type="NCBI Taxonomy" id="45074"/>
    <lineage>
        <taxon>Bacteria</taxon>
        <taxon>Pseudomonadati</taxon>
        <taxon>Pseudomonadota</taxon>
        <taxon>Gammaproteobacteria</taxon>
        <taxon>Legionellales</taxon>
        <taxon>Legionellaceae</taxon>
        <taxon>Legionella</taxon>
    </lineage>
</organism>
<dbReference type="RefSeq" id="WP_058515901.1">
    <property type="nucleotide sequence ID" value="NZ_CAAAIH010000066.1"/>
</dbReference>
<proteinExistence type="predicted"/>
<evidence type="ECO:0000313" key="3">
    <source>
        <dbReference type="Proteomes" id="UP000054703"/>
    </source>
</evidence>
<feature type="compositionally biased region" description="Basic and acidic residues" evidence="1">
    <location>
        <begin position="209"/>
        <end position="218"/>
    </location>
</feature>
<comment type="caution">
    <text evidence="2">The sequence shown here is derived from an EMBL/GenBank/DDBJ whole genome shotgun (WGS) entry which is preliminary data.</text>
</comment>
<reference evidence="2 3" key="1">
    <citation type="submission" date="2015-11" db="EMBL/GenBank/DDBJ databases">
        <title>Genomic analysis of 38 Legionella species identifies large and diverse effector repertoires.</title>
        <authorList>
            <person name="Burstein D."/>
            <person name="Amaro F."/>
            <person name="Zusman T."/>
            <person name="Lifshitz Z."/>
            <person name="Cohen O."/>
            <person name="Gilbert J.A."/>
            <person name="Pupko T."/>
            <person name="Shuman H.A."/>
            <person name="Segal G."/>
        </authorList>
    </citation>
    <scope>NUCLEOTIDE SEQUENCE [LARGE SCALE GENOMIC DNA]</scope>
    <source>
        <strain evidence="2 3">SC-63-C7</strain>
    </source>
</reference>
<sequence>MPYFYEKNSQIYSTGSIDELIYHSSPSNVQSPEKIAHYKAVAPVIFSPQCKVSRSATTEDTNLGQDFIDFLAHHKLTSASKYNGVDLLYLLSLSHDAALRAGIWNLGSASHLKATDIISSLSKLDAIDRAPLMKESIKAWKEFFLKAQFELQIQETGTCSDSTRNMLGQMSLYSSAKNDKKNYHEQSQSDQTRLEVEQEQFRLLERAYHKKEQDRENEMESYSYEDEEYYVPQPQYYYN</sequence>
<gene>
    <name evidence="2" type="ORF">Lsan_4027</name>
</gene>
<dbReference type="AlphaFoldDB" id="A0A0W0Y9H4"/>
<keyword evidence="3" id="KW-1185">Reference proteome</keyword>